<dbReference type="Proteomes" id="UP000695022">
    <property type="component" value="Unplaced"/>
</dbReference>
<dbReference type="GeneID" id="106813515"/>
<comment type="subunit">
    <text evidence="4">Interacts with COX5B; this interaction may contribute to localize PYROXD2 to the inner face of the inner mitochondrial membrane.</text>
</comment>
<dbReference type="Pfam" id="PF13450">
    <property type="entry name" value="NAD_binding_8"/>
    <property type="match status" value="1"/>
</dbReference>
<comment type="similarity">
    <text evidence="2">Belongs to the carotenoid/retinoid oxidoreductase family.</text>
</comment>
<dbReference type="PANTHER" id="PTHR10668:SF103">
    <property type="entry name" value="PYRIDINE NUCLEOTIDE-DISULFIDE OXIDOREDUCTASE DOMAIN-CONTAINING PROTEIN 2"/>
    <property type="match status" value="1"/>
</dbReference>
<evidence type="ECO:0000313" key="7">
    <source>
        <dbReference type="Proteomes" id="UP000695022"/>
    </source>
</evidence>
<organism evidence="7 8">
    <name type="scientific">Priapulus caudatus</name>
    <name type="common">Priapulid worm</name>
    <dbReference type="NCBI Taxonomy" id="37621"/>
    <lineage>
        <taxon>Eukaryota</taxon>
        <taxon>Metazoa</taxon>
        <taxon>Ecdysozoa</taxon>
        <taxon>Scalidophora</taxon>
        <taxon>Priapulida</taxon>
        <taxon>Priapulimorpha</taxon>
        <taxon>Priapulimorphida</taxon>
        <taxon>Priapulidae</taxon>
        <taxon>Priapulus</taxon>
    </lineage>
</organism>
<dbReference type="Pfam" id="PF01593">
    <property type="entry name" value="Amino_oxidase"/>
    <property type="match status" value="1"/>
</dbReference>
<gene>
    <name evidence="8" type="primary">LOC106813515</name>
</gene>
<evidence type="ECO:0000256" key="2">
    <source>
        <dbReference type="ARBA" id="ARBA00006046"/>
    </source>
</evidence>
<accession>A0ABM1ELT0</accession>
<reference evidence="8" key="1">
    <citation type="submission" date="2025-08" db="UniProtKB">
        <authorList>
            <consortium name="RefSeq"/>
        </authorList>
    </citation>
    <scope>IDENTIFICATION</scope>
</reference>
<proteinExistence type="inferred from homology"/>
<dbReference type="InterPro" id="IPR036188">
    <property type="entry name" value="FAD/NAD-bd_sf"/>
</dbReference>
<evidence type="ECO:0000313" key="8">
    <source>
        <dbReference type="RefSeq" id="XP_014673151.1"/>
    </source>
</evidence>
<evidence type="ECO:0000256" key="5">
    <source>
        <dbReference type="ARBA" id="ARBA00040298"/>
    </source>
</evidence>
<evidence type="ECO:0000256" key="3">
    <source>
        <dbReference type="ARBA" id="ARBA00037217"/>
    </source>
</evidence>
<comment type="function">
    <text evidence="3">Probable oxidoreductase that may play a role as regulator of mitochondrial function.</text>
</comment>
<protein>
    <recommendedName>
        <fullName evidence="5">Pyridine nucleotide-disulfide oxidoreductase domain-containing protein 2</fullName>
    </recommendedName>
</protein>
<keyword evidence="7" id="KW-1185">Reference proteome</keyword>
<dbReference type="InterPro" id="IPR002937">
    <property type="entry name" value="Amino_oxidase"/>
</dbReference>
<dbReference type="RefSeq" id="XP_014673151.1">
    <property type="nucleotide sequence ID" value="XM_014817665.1"/>
</dbReference>
<sequence>MNTCKRVAVGLKRNSLRDYFGTSTCYARTQLCHTYVLPDSELKSSYDAVIVGGGHNGLVAAAYLAKAGKKVCVLERRHIIGGAAVTEEIIPGFQFSRASYVLSLLRPHIMQDLELVKHGLKLHLRDPCSYTPILESEVSRGCPQSLLMGPQAGLTVQEIGKFSKKDAEAFPLYEQQLERFAQAIQPLLDNTPIDSKKLAKSSLWEQIKEAYHSKHIFEAGKILGEDLPLFYEYLTAPASKILNQWFDSEPLKATLATDSVIGAMISPDTPGSSYVLLHHVMGELEKQKGIWAYPEGGMGAVSSAIASSARAAGVEIFTNKAVSQFIVDASNGVRGVALNDGTEVRATAVLSNATAKVTFLDLCPAEALPSKFRSAIGRIDYTSPVTKINVATRGLPNFVADPSVGDDPMPHHRATIHLNCEHMSLIQEAYEDASRGEISRRPLIEMTIPSSMDRTIAPEGCHVLLFFTQFTPYTLAGGKTWDEKTKQAYAEQIFGDVEKYAPGFRELIVGYEVLPPPELEKIFGLTEYLPRRHVAGSAVFHKAGAWRIWKPVTCEGTLPVWEWCTPRWRSDGSARLPRCTSCAAGWQLGAPSIAKFRKERTRGNDGMGLSHIPIPICVCPCFFPIYFTWCPL</sequence>
<comment type="subcellular location">
    <subcellularLocation>
        <location evidence="1">Mitochondrion matrix</location>
    </subcellularLocation>
</comment>
<evidence type="ECO:0000256" key="4">
    <source>
        <dbReference type="ARBA" id="ARBA00038825"/>
    </source>
</evidence>
<evidence type="ECO:0000256" key="1">
    <source>
        <dbReference type="ARBA" id="ARBA00004305"/>
    </source>
</evidence>
<evidence type="ECO:0000259" key="6">
    <source>
        <dbReference type="Pfam" id="PF01593"/>
    </source>
</evidence>
<feature type="domain" description="Amine oxidase" evidence="6">
    <location>
        <begin position="273"/>
        <end position="394"/>
    </location>
</feature>
<name>A0ABM1ELT0_PRICU</name>
<dbReference type="Gene3D" id="3.50.50.60">
    <property type="entry name" value="FAD/NAD(P)-binding domain"/>
    <property type="match status" value="2"/>
</dbReference>
<dbReference type="SUPFAM" id="SSF51905">
    <property type="entry name" value="FAD/NAD(P)-binding domain"/>
    <property type="match status" value="1"/>
</dbReference>
<dbReference type="PANTHER" id="PTHR10668">
    <property type="entry name" value="PHYTOENE DEHYDROGENASE"/>
    <property type="match status" value="1"/>
</dbReference>